<evidence type="ECO:0000256" key="2">
    <source>
        <dbReference type="ARBA" id="ARBA00007656"/>
    </source>
</evidence>
<dbReference type="SUPFAM" id="SSF54534">
    <property type="entry name" value="FKBP-like"/>
    <property type="match status" value="1"/>
</dbReference>
<keyword evidence="11" id="KW-1185">Reference proteome</keyword>
<dbReference type="Pfam" id="PF13616">
    <property type="entry name" value="Rotamase_3"/>
    <property type="match status" value="1"/>
</dbReference>
<dbReference type="GO" id="GO:0003755">
    <property type="term" value="F:peptidyl-prolyl cis-trans isomerase activity"/>
    <property type="evidence" value="ECO:0007669"/>
    <property type="project" value="UniProtKB-KW"/>
</dbReference>
<name>A0A1H3VMQ5_9BACT</name>
<comment type="subcellular location">
    <subcellularLocation>
        <location evidence="1">Cytoplasm</location>
    </subcellularLocation>
</comment>
<evidence type="ECO:0000256" key="1">
    <source>
        <dbReference type="ARBA" id="ARBA00004496"/>
    </source>
</evidence>
<keyword evidence="8" id="KW-0697">Rotamase</keyword>
<evidence type="ECO:0000259" key="9">
    <source>
        <dbReference type="PROSITE" id="PS50198"/>
    </source>
</evidence>
<dbReference type="InterPro" id="IPR052204">
    <property type="entry name" value="PpiC/parvulin_rotamase"/>
</dbReference>
<proteinExistence type="inferred from homology"/>
<evidence type="ECO:0000256" key="3">
    <source>
        <dbReference type="ARBA" id="ARBA00022490"/>
    </source>
</evidence>
<dbReference type="AlphaFoldDB" id="A0A1H3VMQ5"/>
<dbReference type="InterPro" id="IPR023058">
    <property type="entry name" value="PPIase_PpiC_CS"/>
</dbReference>
<dbReference type="EMBL" id="FNQN01000001">
    <property type="protein sequence ID" value="SDZ75362.1"/>
    <property type="molecule type" value="Genomic_DNA"/>
</dbReference>
<dbReference type="RefSeq" id="WP_092344007.1">
    <property type="nucleotide sequence ID" value="NZ_FNQN01000001.1"/>
</dbReference>
<comment type="function">
    <text evidence="7">PPIases accelerate the folding of proteins. It prefers amino acid residues with hydrophobic side chains like leucine and phenylalanine in the P1 position of the peptides substrates.</text>
</comment>
<dbReference type="PROSITE" id="PS01096">
    <property type="entry name" value="PPIC_PPIASE_1"/>
    <property type="match status" value="1"/>
</dbReference>
<dbReference type="PROSITE" id="PS50198">
    <property type="entry name" value="PPIC_PPIASE_2"/>
    <property type="match status" value="1"/>
</dbReference>
<organism evidence="10 11">
    <name type="scientific">Desulfuromusa kysingii</name>
    <dbReference type="NCBI Taxonomy" id="37625"/>
    <lineage>
        <taxon>Bacteria</taxon>
        <taxon>Pseudomonadati</taxon>
        <taxon>Thermodesulfobacteriota</taxon>
        <taxon>Desulfuromonadia</taxon>
        <taxon>Desulfuromonadales</taxon>
        <taxon>Geopsychrobacteraceae</taxon>
        <taxon>Desulfuromusa</taxon>
    </lineage>
</organism>
<protein>
    <recommendedName>
        <fullName evidence="4">Peptidyl-prolyl cis-trans isomerase C</fullName>
    </recommendedName>
    <alternativeName>
        <fullName evidence="6">Parvulin</fullName>
    </alternativeName>
    <alternativeName>
        <fullName evidence="5">Rotamase C</fullName>
    </alternativeName>
</protein>
<dbReference type="PANTHER" id="PTHR43629:SF2">
    <property type="entry name" value="RHODANESE-LIKE_PPIC DOMAIN-CONTAINING PROTEIN 12, CHLOROPLASTIC"/>
    <property type="match status" value="1"/>
</dbReference>
<dbReference type="OrthoDB" id="14196at2"/>
<evidence type="ECO:0000313" key="10">
    <source>
        <dbReference type="EMBL" id="SDZ75362.1"/>
    </source>
</evidence>
<evidence type="ECO:0000256" key="8">
    <source>
        <dbReference type="PROSITE-ProRule" id="PRU00278"/>
    </source>
</evidence>
<dbReference type="PANTHER" id="PTHR43629">
    <property type="entry name" value="PEPTIDYL-PROLYL CIS-TRANS ISOMERASE"/>
    <property type="match status" value="1"/>
</dbReference>
<comment type="similarity">
    <text evidence="2">Belongs to the PpiC/parvulin rotamase family.</text>
</comment>
<dbReference type="InterPro" id="IPR046357">
    <property type="entry name" value="PPIase_dom_sf"/>
</dbReference>
<evidence type="ECO:0000256" key="7">
    <source>
        <dbReference type="ARBA" id="ARBA00046231"/>
    </source>
</evidence>
<feature type="domain" description="PpiC" evidence="9">
    <location>
        <begin position="1"/>
        <end position="90"/>
    </location>
</feature>
<keyword evidence="3" id="KW-0963">Cytoplasm</keyword>
<dbReference type="STRING" id="37625.SAMN05660420_00131"/>
<accession>A0A1H3VMQ5</accession>
<reference evidence="10 11" key="1">
    <citation type="submission" date="2016-10" db="EMBL/GenBank/DDBJ databases">
        <authorList>
            <person name="de Groot N.N."/>
        </authorList>
    </citation>
    <scope>NUCLEOTIDE SEQUENCE [LARGE SCALE GENOMIC DNA]</scope>
    <source>
        <strain evidence="10 11">DSM 7343</strain>
    </source>
</reference>
<dbReference type="GO" id="GO:0005737">
    <property type="term" value="C:cytoplasm"/>
    <property type="evidence" value="ECO:0007669"/>
    <property type="project" value="UniProtKB-SubCell"/>
</dbReference>
<keyword evidence="8 10" id="KW-0413">Isomerase</keyword>
<evidence type="ECO:0000256" key="5">
    <source>
        <dbReference type="ARBA" id="ARBA00041926"/>
    </source>
</evidence>
<evidence type="ECO:0000313" key="11">
    <source>
        <dbReference type="Proteomes" id="UP000199409"/>
    </source>
</evidence>
<dbReference type="InterPro" id="IPR000297">
    <property type="entry name" value="PPIase_PpiC"/>
</dbReference>
<evidence type="ECO:0000256" key="6">
    <source>
        <dbReference type="ARBA" id="ARBA00043072"/>
    </source>
</evidence>
<gene>
    <name evidence="10" type="ORF">SAMN05660420_00131</name>
</gene>
<sequence>MAKASARHILVPTEEQCNDLKTEIEAGADFEKVAQQHSKCPSGKQGGALGEFTPGQMVKEFDDVVFSGEVGKVLGPVKTQFGYHLIEITDRTD</sequence>
<dbReference type="Gene3D" id="3.10.50.40">
    <property type="match status" value="1"/>
</dbReference>
<evidence type="ECO:0000256" key="4">
    <source>
        <dbReference type="ARBA" id="ARBA00040926"/>
    </source>
</evidence>
<dbReference type="Proteomes" id="UP000199409">
    <property type="component" value="Unassembled WGS sequence"/>
</dbReference>